<organism evidence="11 12">
    <name type="scientific">Vibrio ulleungensis</name>
    <dbReference type="NCBI Taxonomy" id="2807619"/>
    <lineage>
        <taxon>Bacteria</taxon>
        <taxon>Pseudomonadati</taxon>
        <taxon>Pseudomonadota</taxon>
        <taxon>Gammaproteobacteria</taxon>
        <taxon>Vibrionales</taxon>
        <taxon>Vibrionaceae</taxon>
        <taxon>Vibrio</taxon>
    </lineage>
</organism>
<evidence type="ECO:0000256" key="9">
    <source>
        <dbReference type="SAM" id="MobiDB-lite"/>
    </source>
</evidence>
<evidence type="ECO:0000256" key="1">
    <source>
        <dbReference type="ARBA" id="ARBA00005322"/>
    </source>
</evidence>
<keyword evidence="4" id="KW-1005">Bacterial flagellum biogenesis</keyword>
<keyword evidence="11" id="KW-0966">Cell projection</keyword>
<evidence type="ECO:0000256" key="8">
    <source>
        <dbReference type="ARBA" id="ARBA00030117"/>
    </source>
</evidence>
<evidence type="ECO:0000256" key="6">
    <source>
        <dbReference type="ARBA" id="ARBA00023163"/>
    </source>
</evidence>
<dbReference type="SUPFAM" id="SSF101498">
    <property type="entry name" value="Anti-sigma factor FlgM"/>
    <property type="match status" value="1"/>
</dbReference>
<feature type="compositionally biased region" description="Low complexity" evidence="9">
    <location>
        <begin position="33"/>
        <end position="45"/>
    </location>
</feature>
<feature type="domain" description="Anti-sigma-28 factor FlgM C-terminal" evidence="10">
    <location>
        <begin position="40"/>
        <end position="94"/>
    </location>
</feature>
<comment type="function">
    <text evidence="7">Responsible for the coupling of flagellin expression to flagellar assembly by preventing expression of the flagellin genes when a component of the middle class of proteins is defective. It negatively regulates flagellar genes by inhibiting the activity of FliA by directly binding to FliA.</text>
</comment>
<name>A0ABS2HGG0_9VIBR</name>
<feature type="compositionally biased region" description="Polar residues" evidence="9">
    <location>
        <begin position="9"/>
        <end position="32"/>
    </location>
</feature>
<feature type="region of interest" description="Disordered" evidence="9">
    <location>
        <begin position="1"/>
        <end position="46"/>
    </location>
</feature>
<dbReference type="RefSeq" id="WP_205158202.1">
    <property type="nucleotide sequence ID" value="NZ_JAFEUM010000003.1"/>
</dbReference>
<dbReference type="NCBIfam" id="TIGR03824">
    <property type="entry name" value="FlgM_jcvi"/>
    <property type="match status" value="1"/>
</dbReference>
<protein>
    <recommendedName>
        <fullName evidence="2">Negative regulator of flagellin synthesis</fullName>
    </recommendedName>
    <alternativeName>
        <fullName evidence="8">Anti-sigma-28 factor</fullName>
    </alternativeName>
</protein>
<gene>
    <name evidence="11" type="primary">flgM</name>
    <name evidence="11" type="ORF">JQC93_09460</name>
</gene>
<evidence type="ECO:0000259" key="10">
    <source>
        <dbReference type="Pfam" id="PF04316"/>
    </source>
</evidence>
<comment type="caution">
    <text evidence="11">The sequence shown here is derived from an EMBL/GenBank/DDBJ whole genome shotgun (WGS) entry which is preliminary data.</text>
</comment>
<proteinExistence type="inferred from homology"/>
<dbReference type="InterPro" id="IPR007412">
    <property type="entry name" value="FlgM"/>
</dbReference>
<evidence type="ECO:0000256" key="2">
    <source>
        <dbReference type="ARBA" id="ARBA00017823"/>
    </source>
</evidence>
<dbReference type="EMBL" id="JAFEUM010000003">
    <property type="protein sequence ID" value="MBM7036633.1"/>
    <property type="molecule type" value="Genomic_DNA"/>
</dbReference>
<evidence type="ECO:0000313" key="11">
    <source>
        <dbReference type="EMBL" id="MBM7036633.1"/>
    </source>
</evidence>
<evidence type="ECO:0000256" key="7">
    <source>
        <dbReference type="ARBA" id="ARBA00024739"/>
    </source>
</evidence>
<accession>A0ABS2HGG0</accession>
<dbReference type="Proteomes" id="UP000809621">
    <property type="component" value="Unassembled WGS sequence"/>
</dbReference>
<keyword evidence="11" id="KW-0969">Cilium</keyword>
<dbReference type="InterPro" id="IPR031316">
    <property type="entry name" value="FlgM_C"/>
</dbReference>
<evidence type="ECO:0000256" key="4">
    <source>
        <dbReference type="ARBA" id="ARBA00022795"/>
    </source>
</evidence>
<comment type="similarity">
    <text evidence="1">Belongs to the FlgM family.</text>
</comment>
<keyword evidence="5" id="KW-0805">Transcription regulation</keyword>
<evidence type="ECO:0000256" key="5">
    <source>
        <dbReference type="ARBA" id="ARBA00023015"/>
    </source>
</evidence>
<keyword evidence="12" id="KW-1185">Reference proteome</keyword>
<evidence type="ECO:0000256" key="3">
    <source>
        <dbReference type="ARBA" id="ARBA00022491"/>
    </source>
</evidence>
<reference evidence="11 12" key="1">
    <citation type="submission" date="2021-02" db="EMBL/GenBank/DDBJ databases">
        <authorList>
            <person name="Park J.-S."/>
        </authorList>
    </citation>
    <scope>NUCLEOTIDE SEQUENCE [LARGE SCALE GENOMIC DNA]</scope>
    <source>
        <strain evidence="11 12">188UL20-2</strain>
    </source>
</reference>
<dbReference type="Pfam" id="PF04316">
    <property type="entry name" value="FlgM"/>
    <property type="match status" value="1"/>
</dbReference>
<sequence length="102" mass="10900">MPGIDQIRAGQTYSTARNSKAESSGQTTNTAKSESTVRSDSVSVSDQGRAINQMQQQMAAEPTFDAAKVASIKEAIANGSYVVDAEQLATNILKFEQELTDI</sequence>
<dbReference type="InterPro" id="IPR035890">
    <property type="entry name" value="Anti-sigma-28_factor_FlgM_sf"/>
</dbReference>
<evidence type="ECO:0000313" key="12">
    <source>
        <dbReference type="Proteomes" id="UP000809621"/>
    </source>
</evidence>
<keyword evidence="11" id="KW-0282">Flagellum</keyword>
<keyword evidence="6" id="KW-0804">Transcription</keyword>
<keyword evidence="3" id="KW-0678">Repressor</keyword>